<dbReference type="SUPFAM" id="SSF81296">
    <property type="entry name" value="E set domains"/>
    <property type="match status" value="1"/>
</dbReference>
<dbReference type="EMBL" id="JADEXQ010000029">
    <property type="protein sequence ID" value="MBE9030111.1"/>
    <property type="molecule type" value="Genomic_DNA"/>
</dbReference>
<dbReference type="Pfam" id="PF00128">
    <property type="entry name" value="Alpha-amylase"/>
    <property type="match status" value="1"/>
</dbReference>
<keyword evidence="3" id="KW-0326">Glycosidase</keyword>
<evidence type="ECO:0000313" key="7">
    <source>
        <dbReference type="Proteomes" id="UP000625316"/>
    </source>
</evidence>
<dbReference type="InterPro" id="IPR004193">
    <property type="entry name" value="Glyco_hydro_13_N"/>
</dbReference>
<name>A0A928VK83_9CYAN</name>
<dbReference type="CDD" id="cd11326">
    <property type="entry name" value="AmyAc_Glg_debranch"/>
    <property type="match status" value="1"/>
</dbReference>
<keyword evidence="2" id="KW-0378">Hydrolase</keyword>
<sequence>MYLSLWPGKPYPLGANWDGKGTNFALFSEHATGVELCLFDKKGRETRVELKEVINFVWHGYIPAIGPGQRYGFRVHGPHAPEAGHRFNPNKLLIDPYAKALDSEIGFGPEIFGYTLEHEDADLSFSVTNDAHLVPKALVVDEAFDWEGDKLLDTPWHETLIYETHVKGFTKLHPDIPKKLRGTYAGLAHPAAISHLQSLGITAIELMPVHHFLSQPGHLADTGLKNYWGYDSIAYLAPHYGYVSSKPENQVQEFKSMVKALHKAGIEVILDVVYNHTGEGNHMGPTLSLKGIDNSTYYRVMEDDPSKYMDFTGCGNSLNVRSPQVLKLIMDSLRYWVLEMHVDGFRFDLATVLARELYSVDRLASFFDIVHQDPVLANVKLIAEPWDIGEGGYHVGNFPLLWSEWNGKYRDTVRDFWRGNDSLLAEFAYRLTGSSDLYKLNGRRPHASINFITAHDGFTLNDLVSYNHKHNEANSEGNRDGESHNRSWNCGVEGKTKDPKVLKLRERQRRNMLATLLLSQGVPMLLSGDEMGKTQNGNNNAYCQDTELSWVDWNLPEENEVLLDFTRQLIDFRRKHPIFRRRKWFQGRAIHGSEVHDIAWFNIDGTEMNEEQWQEGAIKSIAIFLNGEEIATPNDRGERLIDDSFLMLFNAHAEPLEFSLPADMQTWEWRTIIDTTKPRFVRRGKHYMHDQVIAVEPRSFVMLKRLGRVSSEDDD</sequence>
<dbReference type="Proteomes" id="UP000625316">
    <property type="component" value="Unassembled WGS sequence"/>
</dbReference>
<dbReference type="InterPro" id="IPR014756">
    <property type="entry name" value="Ig_E-set"/>
</dbReference>
<dbReference type="Pfam" id="PF02922">
    <property type="entry name" value="CBM_48"/>
    <property type="match status" value="1"/>
</dbReference>
<evidence type="ECO:0000256" key="3">
    <source>
        <dbReference type="ARBA" id="ARBA00023295"/>
    </source>
</evidence>
<evidence type="ECO:0000313" key="6">
    <source>
        <dbReference type="EMBL" id="MBE9030111.1"/>
    </source>
</evidence>
<dbReference type="CDD" id="cd02856">
    <property type="entry name" value="E_set_GDE_Isoamylase_N"/>
    <property type="match status" value="1"/>
</dbReference>
<evidence type="ECO:0000256" key="1">
    <source>
        <dbReference type="ARBA" id="ARBA00008061"/>
    </source>
</evidence>
<dbReference type="InterPro" id="IPR013783">
    <property type="entry name" value="Ig-like_fold"/>
</dbReference>
<dbReference type="GO" id="GO:0005980">
    <property type="term" value="P:glycogen catabolic process"/>
    <property type="evidence" value="ECO:0007669"/>
    <property type="project" value="InterPro"/>
</dbReference>
<gene>
    <name evidence="6" type="primary">glgX</name>
    <name evidence="6" type="ORF">IQ266_10260</name>
</gene>
<evidence type="ECO:0000256" key="2">
    <source>
        <dbReference type="ARBA" id="ARBA00022801"/>
    </source>
</evidence>
<dbReference type="InterPro" id="IPR006047">
    <property type="entry name" value="GH13_cat_dom"/>
</dbReference>
<dbReference type="NCBIfam" id="TIGR02100">
    <property type="entry name" value="glgX_debranch"/>
    <property type="match status" value="1"/>
</dbReference>
<protein>
    <submittedName>
        <fullName evidence="6">Glycogen debranching protein GlgX</fullName>
    </submittedName>
</protein>
<dbReference type="InterPro" id="IPR011837">
    <property type="entry name" value="Glycogen_debranch_GlgX"/>
</dbReference>
<evidence type="ECO:0000259" key="5">
    <source>
        <dbReference type="SMART" id="SM00642"/>
    </source>
</evidence>
<dbReference type="SUPFAM" id="SSF51011">
    <property type="entry name" value="Glycosyl hydrolase domain"/>
    <property type="match status" value="1"/>
</dbReference>
<dbReference type="GO" id="GO:0004135">
    <property type="term" value="F:amylo-alpha-1,6-glucosidase activity"/>
    <property type="evidence" value="ECO:0007669"/>
    <property type="project" value="InterPro"/>
</dbReference>
<dbReference type="Gene3D" id="3.20.20.80">
    <property type="entry name" value="Glycosidases"/>
    <property type="match status" value="1"/>
</dbReference>
<dbReference type="InterPro" id="IPR044505">
    <property type="entry name" value="GlgX_Isoamylase_N_E_set"/>
</dbReference>
<proteinExistence type="inferred from homology"/>
<dbReference type="PANTHER" id="PTHR43002">
    <property type="entry name" value="GLYCOGEN DEBRANCHING ENZYME"/>
    <property type="match status" value="1"/>
</dbReference>
<feature type="region of interest" description="Disordered" evidence="4">
    <location>
        <begin position="471"/>
        <end position="492"/>
    </location>
</feature>
<accession>A0A928VK83</accession>
<feature type="compositionally biased region" description="Basic and acidic residues" evidence="4">
    <location>
        <begin position="471"/>
        <end position="485"/>
    </location>
</feature>
<dbReference type="RefSeq" id="WP_264324938.1">
    <property type="nucleotide sequence ID" value="NZ_JADEXQ010000029.1"/>
</dbReference>
<dbReference type="AlphaFoldDB" id="A0A928VK83"/>
<dbReference type="InterPro" id="IPR013780">
    <property type="entry name" value="Glyco_hydro_b"/>
</dbReference>
<reference evidence="6" key="1">
    <citation type="submission" date="2020-10" db="EMBL/GenBank/DDBJ databases">
        <authorList>
            <person name="Castelo-Branco R."/>
            <person name="Eusebio N."/>
            <person name="Adriana R."/>
            <person name="Vieira A."/>
            <person name="Brugerolle De Fraissinette N."/>
            <person name="Rezende De Castro R."/>
            <person name="Schneider M.P."/>
            <person name="Vasconcelos V."/>
            <person name="Leao P.N."/>
        </authorList>
    </citation>
    <scope>NUCLEOTIDE SEQUENCE</scope>
    <source>
        <strain evidence="6">LEGE 11480</strain>
    </source>
</reference>
<feature type="domain" description="Glycosyl hydrolase family 13 catalytic" evidence="5">
    <location>
        <begin position="163"/>
        <end position="573"/>
    </location>
</feature>
<comment type="similarity">
    <text evidence="1">Belongs to the glycosyl hydrolase 13 family.</text>
</comment>
<dbReference type="SUPFAM" id="SSF51445">
    <property type="entry name" value="(Trans)glycosidases"/>
    <property type="match status" value="1"/>
</dbReference>
<dbReference type="Gene3D" id="2.60.40.10">
    <property type="entry name" value="Immunoglobulins"/>
    <property type="match status" value="1"/>
</dbReference>
<dbReference type="SMART" id="SM00642">
    <property type="entry name" value="Aamy"/>
    <property type="match status" value="1"/>
</dbReference>
<evidence type="ECO:0000256" key="4">
    <source>
        <dbReference type="SAM" id="MobiDB-lite"/>
    </source>
</evidence>
<organism evidence="6 7">
    <name type="scientific">Romeriopsis navalis LEGE 11480</name>
    <dbReference type="NCBI Taxonomy" id="2777977"/>
    <lineage>
        <taxon>Bacteria</taxon>
        <taxon>Bacillati</taxon>
        <taxon>Cyanobacteriota</taxon>
        <taxon>Cyanophyceae</taxon>
        <taxon>Leptolyngbyales</taxon>
        <taxon>Leptolyngbyaceae</taxon>
        <taxon>Romeriopsis</taxon>
        <taxon>Romeriopsis navalis</taxon>
    </lineage>
</organism>
<comment type="caution">
    <text evidence="6">The sequence shown here is derived from an EMBL/GenBank/DDBJ whole genome shotgun (WGS) entry which is preliminary data.</text>
</comment>
<dbReference type="InterPro" id="IPR017853">
    <property type="entry name" value="GH"/>
</dbReference>
<keyword evidence="7" id="KW-1185">Reference proteome</keyword>
<dbReference type="Gene3D" id="2.60.40.1180">
    <property type="entry name" value="Golgi alpha-mannosidase II"/>
    <property type="match status" value="1"/>
</dbReference>